<dbReference type="RefSeq" id="WP_151144233.1">
    <property type="nucleotide sequence ID" value="NZ_WAGX01000005.1"/>
</dbReference>
<dbReference type="GO" id="GO:0006935">
    <property type="term" value="P:chemotaxis"/>
    <property type="evidence" value="ECO:0007669"/>
    <property type="project" value="UniProtKB-KW"/>
</dbReference>
<evidence type="ECO:0000256" key="6">
    <source>
        <dbReference type="ARBA" id="ARBA00022692"/>
    </source>
</evidence>
<dbReference type="GO" id="GO:0009425">
    <property type="term" value="C:bacterial-type flagellum basal body"/>
    <property type="evidence" value="ECO:0007669"/>
    <property type="project" value="InterPro"/>
</dbReference>
<evidence type="ECO:0000313" key="12">
    <source>
        <dbReference type="Proteomes" id="UP000461768"/>
    </source>
</evidence>
<gene>
    <name evidence="11" type="ORF">F7O84_08855</name>
</gene>
<keyword evidence="11" id="KW-0966">Cell projection</keyword>
<keyword evidence="6 10" id="KW-0812">Transmembrane</keyword>
<proteinExistence type="inferred from homology"/>
<comment type="function">
    <text evidence="1 10">Controls the rotational direction of flagella during chemotaxis.</text>
</comment>
<protein>
    <recommendedName>
        <fullName evidence="10">Flagellar protein FliL</fullName>
    </recommendedName>
</protein>
<evidence type="ECO:0000256" key="1">
    <source>
        <dbReference type="ARBA" id="ARBA00002254"/>
    </source>
</evidence>
<evidence type="ECO:0000256" key="3">
    <source>
        <dbReference type="ARBA" id="ARBA00008281"/>
    </source>
</evidence>
<reference evidence="11 12" key="2">
    <citation type="submission" date="2020-02" db="EMBL/GenBank/DDBJ databases">
        <title>Candidatus Galacturonibacter soehngenii shows hetero-acetogenic catabolism of galacturonic acid but lacks a canonical carbon monoxide dehydrogenase/acetyl-CoA synthase complex.</title>
        <authorList>
            <person name="Diender M."/>
            <person name="Stouten G.R."/>
            <person name="Petersen J.F."/>
            <person name="Nielsen P.H."/>
            <person name="Dueholm M.S."/>
            <person name="Pronk J.T."/>
            <person name="Van Loosdrecht M.C.M."/>
        </authorList>
    </citation>
    <scope>NUCLEOTIDE SEQUENCE [LARGE SCALE GENOMIC DNA]</scope>
    <source>
        <strain evidence="11">GalUA</strain>
    </source>
</reference>
<evidence type="ECO:0000313" key="11">
    <source>
        <dbReference type="EMBL" id="KAB1437699.1"/>
    </source>
</evidence>
<keyword evidence="12" id="KW-1185">Reference proteome</keyword>
<accession>A0A7V7QJC4</accession>
<keyword evidence="5 10" id="KW-0145">Chemotaxis</keyword>
<dbReference type="Pfam" id="PF03748">
    <property type="entry name" value="FliL"/>
    <property type="match status" value="1"/>
</dbReference>
<name>A0A7V7QJC4_9FIRM</name>
<reference evidence="11 12" key="1">
    <citation type="submission" date="2019-09" db="EMBL/GenBank/DDBJ databases">
        <authorList>
            <person name="Valk L.C."/>
        </authorList>
    </citation>
    <scope>NUCLEOTIDE SEQUENCE [LARGE SCALE GENOMIC DNA]</scope>
    <source>
        <strain evidence="11">GalUA</strain>
    </source>
</reference>
<dbReference type="EMBL" id="WAGX01000005">
    <property type="protein sequence ID" value="KAB1437699.1"/>
    <property type="molecule type" value="Genomic_DNA"/>
</dbReference>
<keyword evidence="11" id="KW-0969">Cilium</keyword>
<dbReference type="AlphaFoldDB" id="A0A7V7QJC4"/>
<dbReference type="GO" id="GO:0071973">
    <property type="term" value="P:bacterial-type flagellum-dependent cell motility"/>
    <property type="evidence" value="ECO:0007669"/>
    <property type="project" value="InterPro"/>
</dbReference>
<comment type="caution">
    <text evidence="11">The sequence shown here is derived from an EMBL/GenBank/DDBJ whole genome shotgun (WGS) entry which is preliminary data.</text>
</comment>
<dbReference type="InterPro" id="IPR005503">
    <property type="entry name" value="FliL"/>
</dbReference>
<dbReference type="Proteomes" id="UP000461768">
    <property type="component" value="Unassembled WGS sequence"/>
</dbReference>
<evidence type="ECO:0000256" key="7">
    <source>
        <dbReference type="ARBA" id="ARBA00022779"/>
    </source>
</evidence>
<sequence length="171" mass="19293">MKKNIFSILILAFVIVNLVLTTIMMFSIVPMAKKTNALITQICSVLDLELEANKSADGEENISIDQIATYDIADKFTVNLKKDGDGKDHFAVFSVTLSMDTKNEGYKTYGEKISEKESLIKSEINDVVSSFTLEEAQSDREALQEALKQRMIKMFDSDFIIKVAFRDIVFQ</sequence>
<dbReference type="GO" id="GO:0005886">
    <property type="term" value="C:plasma membrane"/>
    <property type="evidence" value="ECO:0007669"/>
    <property type="project" value="UniProtKB-SubCell"/>
</dbReference>
<keyword evidence="11" id="KW-0282">Flagellum</keyword>
<evidence type="ECO:0000256" key="10">
    <source>
        <dbReference type="RuleBase" id="RU364125"/>
    </source>
</evidence>
<feature type="transmembrane region" description="Helical" evidence="10">
    <location>
        <begin position="6"/>
        <end position="29"/>
    </location>
</feature>
<evidence type="ECO:0000256" key="4">
    <source>
        <dbReference type="ARBA" id="ARBA00022475"/>
    </source>
</evidence>
<dbReference type="OrthoDB" id="2056812at2"/>
<comment type="similarity">
    <text evidence="3 10">Belongs to the FliL family.</text>
</comment>
<keyword evidence="8 10" id="KW-1133">Transmembrane helix</keyword>
<evidence type="ECO:0000256" key="2">
    <source>
        <dbReference type="ARBA" id="ARBA00004162"/>
    </source>
</evidence>
<keyword evidence="9 10" id="KW-0472">Membrane</keyword>
<organism evidence="11 12">
    <name type="scientific">Candidatus Galacturonatibacter soehngenii</name>
    <dbReference type="NCBI Taxonomy" id="2307010"/>
    <lineage>
        <taxon>Bacteria</taxon>
        <taxon>Bacillati</taxon>
        <taxon>Bacillota</taxon>
        <taxon>Clostridia</taxon>
        <taxon>Lachnospirales</taxon>
        <taxon>Lachnospiraceae</taxon>
        <taxon>Candidatus Galacturonatibacter</taxon>
    </lineage>
</organism>
<keyword evidence="4 10" id="KW-1003">Cell membrane</keyword>
<evidence type="ECO:0000256" key="5">
    <source>
        <dbReference type="ARBA" id="ARBA00022500"/>
    </source>
</evidence>
<keyword evidence="7 10" id="KW-0283">Flagellar rotation</keyword>
<comment type="subcellular location">
    <subcellularLocation>
        <location evidence="2">Cell membrane</location>
        <topology evidence="2">Single-pass membrane protein</topology>
    </subcellularLocation>
</comment>
<evidence type="ECO:0000256" key="9">
    <source>
        <dbReference type="ARBA" id="ARBA00023136"/>
    </source>
</evidence>
<evidence type="ECO:0000256" key="8">
    <source>
        <dbReference type="ARBA" id="ARBA00022989"/>
    </source>
</evidence>